<dbReference type="InterPro" id="IPR017969">
    <property type="entry name" value="Heavy-metal-associated_CS"/>
</dbReference>
<dbReference type="InterPro" id="IPR036163">
    <property type="entry name" value="HMA_dom_sf"/>
</dbReference>
<dbReference type="PANTHER" id="PTHR46594:SF4">
    <property type="entry name" value="P-TYPE CATION-TRANSPORTING ATPASE"/>
    <property type="match status" value="1"/>
</dbReference>
<name>A0AA46PXC7_CYTFI</name>
<evidence type="ECO:0000313" key="5">
    <source>
        <dbReference type="EMBL" id="UYG94915.1"/>
    </source>
</evidence>
<dbReference type="GO" id="GO:0046872">
    <property type="term" value="F:metal ion binding"/>
    <property type="evidence" value="ECO:0007669"/>
    <property type="project" value="UniProtKB-KW"/>
</dbReference>
<organism evidence="5 6">
    <name type="scientific">Cytobacillus firmus</name>
    <name type="common">Bacillus firmus</name>
    <dbReference type="NCBI Taxonomy" id="1399"/>
    <lineage>
        <taxon>Bacteria</taxon>
        <taxon>Bacillati</taxon>
        <taxon>Bacillota</taxon>
        <taxon>Bacilli</taxon>
        <taxon>Bacillales</taxon>
        <taxon>Bacillaceae</taxon>
        <taxon>Cytobacillus</taxon>
    </lineage>
</organism>
<dbReference type="SUPFAM" id="SSF55008">
    <property type="entry name" value="HMA, heavy metal-associated domain"/>
    <property type="match status" value="1"/>
</dbReference>
<dbReference type="Gene3D" id="3.30.70.100">
    <property type="match status" value="1"/>
</dbReference>
<dbReference type="EMBL" id="CP107027">
    <property type="protein sequence ID" value="UYG94915.1"/>
    <property type="molecule type" value="Genomic_DNA"/>
</dbReference>
<evidence type="ECO:0000256" key="1">
    <source>
        <dbReference type="ARBA" id="ARBA00015313"/>
    </source>
</evidence>
<evidence type="ECO:0000259" key="4">
    <source>
        <dbReference type="PROSITE" id="PS50846"/>
    </source>
</evidence>
<dbReference type="RefSeq" id="WP_163141985.1">
    <property type="nucleotide sequence ID" value="NZ_CP107027.1"/>
</dbReference>
<dbReference type="Pfam" id="PF00403">
    <property type="entry name" value="HMA"/>
    <property type="match status" value="1"/>
</dbReference>
<dbReference type="PROSITE" id="PS01047">
    <property type="entry name" value="HMA_1"/>
    <property type="match status" value="1"/>
</dbReference>
<feature type="domain" description="HMA" evidence="4">
    <location>
        <begin position="2"/>
        <end position="68"/>
    </location>
</feature>
<dbReference type="InterPro" id="IPR006121">
    <property type="entry name" value="HMA_dom"/>
</dbReference>
<dbReference type="PROSITE" id="PS50846">
    <property type="entry name" value="HMA_2"/>
    <property type="match status" value="1"/>
</dbReference>
<evidence type="ECO:0000313" key="6">
    <source>
        <dbReference type="Proteomes" id="UP001163104"/>
    </source>
</evidence>
<dbReference type="InterPro" id="IPR001802">
    <property type="entry name" value="MerP/CopZ"/>
</dbReference>
<gene>
    <name evidence="5" type="ORF">OD459_22450</name>
</gene>
<evidence type="ECO:0000256" key="2">
    <source>
        <dbReference type="ARBA" id="ARBA00022723"/>
    </source>
</evidence>
<dbReference type="FunFam" id="3.30.70.100:FF:000005">
    <property type="entry name" value="Copper-exporting P-type ATPase A"/>
    <property type="match status" value="1"/>
</dbReference>
<keyword evidence="2" id="KW-0479">Metal-binding</keyword>
<keyword evidence="3" id="KW-0186">Copper</keyword>
<proteinExistence type="predicted"/>
<protein>
    <recommendedName>
        <fullName evidence="1">Copper chaperone CopZ</fullName>
    </recommendedName>
</protein>
<accession>A0AA46PXC7</accession>
<sequence length="68" mass="7410">MEKVSFKVAGMTCGHCEEAVKNALLSIDGVASVSIAFHDEHAEIFYDPEKSDKEHLIKAIEDQGYGVA</sequence>
<dbReference type="AlphaFoldDB" id="A0AA46PXC7"/>
<dbReference type="PRINTS" id="PR00946">
    <property type="entry name" value="HGSCAVENGER"/>
</dbReference>
<reference evidence="5" key="1">
    <citation type="submission" date="2022-10" db="EMBL/GenBank/DDBJ databases">
        <title>Mechanism of multi-heavy metal repair in Cytobacillus Firmus M7.</title>
        <authorList>
            <person name="Li X."/>
            <person name="Yu C."/>
        </authorList>
    </citation>
    <scope>NUCLEOTIDE SEQUENCE</scope>
    <source>
        <strain evidence="5">M7</strain>
    </source>
</reference>
<dbReference type="Proteomes" id="UP001163104">
    <property type="component" value="Chromosome"/>
</dbReference>
<dbReference type="CDD" id="cd00371">
    <property type="entry name" value="HMA"/>
    <property type="match status" value="1"/>
</dbReference>
<dbReference type="PANTHER" id="PTHR46594">
    <property type="entry name" value="P-TYPE CATION-TRANSPORTING ATPASE"/>
    <property type="match status" value="1"/>
</dbReference>
<evidence type="ECO:0000256" key="3">
    <source>
        <dbReference type="ARBA" id="ARBA00023008"/>
    </source>
</evidence>